<evidence type="ECO:0000313" key="3">
    <source>
        <dbReference type="Proteomes" id="UP000005850"/>
    </source>
</evidence>
<proteinExistence type="predicted"/>
<dbReference type="AlphaFoldDB" id="A0A075R5M0"/>
<evidence type="ECO:0000313" key="2">
    <source>
        <dbReference type="EMBL" id="AIG24905.1"/>
    </source>
</evidence>
<protein>
    <recommendedName>
        <fullName evidence="1">ABC-three component systems C-terminal domain-containing protein</fullName>
    </recommendedName>
</protein>
<accession>A0A075R5M0</accession>
<dbReference type="HOGENOM" id="CLU_065352_0_0_9"/>
<dbReference type="STRING" id="1042163.BRLA_c005470"/>
<feature type="domain" description="ABC-three component systems C-terminal" evidence="1">
    <location>
        <begin position="250"/>
        <end position="380"/>
    </location>
</feature>
<dbReference type="Pfam" id="PF20282">
    <property type="entry name" value="CTD6"/>
    <property type="match status" value="1"/>
</dbReference>
<organism evidence="2 3">
    <name type="scientific">Brevibacillus laterosporus LMG 15441</name>
    <dbReference type="NCBI Taxonomy" id="1042163"/>
    <lineage>
        <taxon>Bacteria</taxon>
        <taxon>Bacillati</taxon>
        <taxon>Bacillota</taxon>
        <taxon>Bacilli</taxon>
        <taxon>Bacillales</taxon>
        <taxon>Paenibacillaceae</taxon>
        <taxon>Brevibacillus</taxon>
    </lineage>
</organism>
<dbReference type="KEGG" id="blr:BRLA_c005470"/>
<name>A0A075R5M0_BRELA</name>
<dbReference type="InterPro" id="IPR046914">
    <property type="entry name" value="ABC-3C_CTD6"/>
</dbReference>
<dbReference type="Proteomes" id="UP000005850">
    <property type="component" value="Chromosome"/>
</dbReference>
<sequence length="383" mass="44916">MLLFGYQIDYVRVVIMIELENNMIDINEPEVKTKLSNTDLLLGKAIEPIKRLQVISDKDFEDLVREWSCDYLKDKYVKVRRCGAAGDMGRDVIAYVEYEKGKKLVWDNYQCKHYNSPLSPSKIWIELGKLCYYTYKKEYSVPRKYYFVTPKGISTTLSNLIDDPHKLKKQLISEWNDKCRSKITSGANIELTEDFLEYVKDFDFSIIDDIDPQELIEQHSQTKYFYYRFGGIHKTRPEPVNPPENISASELLYVRKLLEAYSDNHKSTIRDITELSEHYKYNSHFNRQRKCFYSAESLMKFERDTLPPGVNAFEDLKQEVYDGVIDIIESEHTDGFERVKEVCKAARSLNMPSYPLYNSIKGNDLNGLCHHLANEDKISWVEQ</sequence>
<dbReference type="EMBL" id="CP007806">
    <property type="protein sequence ID" value="AIG24905.1"/>
    <property type="molecule type" value="Genomic_DNA"/>
</dbReference>
<reference evidence="2 3" key="1">
    <citation type="journal article" date="2011" name="J. Bacteriol.">
        <title>Genome sequence of Brevibacillus laterosporus LMG 15441, a pathogen of invertebrates.</title>
        <authorList>
            <person name="Djukic M."/>
            <person name="Poehlein A."/>
            <person name="Thurmer A."/>
            <person name="Daniel R."/>
        </authorList>
    </citation>
    <scope>NUCLEOTIDE SEQUENCE [LARGE SCALE GENOMIC DNA]</scope>
    <source>
        <strain evidence="2 3">LMG 15441</strain>
    </source>
</reference>
<dbReference type="eggNOG" id="ENOG502Z9QP">
    <property type="taxonomic scope" value="Bacteria"/>
</dbReference>
<keyword evidence="3" id="KW-1185">Reference proteome</keyword>
<gene>
    <name evidence="2" type="ORF">BRLA_c005470</name>
</gene>
<evidence type="ECO:0000259" key="1">
    <source>
        <dbReference type="Pfam" id="PF20282"/>
    </source>
</evidence>